<proteinExistence type="predicted"/>
<comment type="caution">
    <text evidence="2">The sequence shown here is derived from an EMBL/GenBank/DDBJ whole genome shotgun (WGS) entry which is preliminary data.</text>
</comment>
<evidence type="ECO:0000313" key="2">
    <source>
        <dbReference type="EMBL" id="OGF41368.1"/>
    </source>
</evidence>
<keyword evidence="1" id="KW-1133">Transmembrane helix</keyword>
<name>A0A1F5TRB6_9BACT</name>
<feature type="transmembrane region" description="Helical" evidence="1">
    <location>
        <begin position="6"/>
        <end position="26"/>
    </location>
</feature>
<reference evidence="2 3" key="1">
    <citation type="journal article" date="2016" name="Nat. Commun.">
        <title>Thousands of microbial genomes shed light on interconnected biogeochemical processes in an aquifer system.</title>
        <authorList>
            <person name="Anantharaman K."/>
            <person name="Brown C.T."/>
            <person name="Hug L.A."/>
            <person name="Sharon I."/>
            <person name="Castelle C.J."/>
            <person name="Probst A.J."/>
            <person name="Thomas B.C."/>
            <person name="Singh A."/>
            <person name="Wilkins M.J."/>
            <person name="Karaoz U."/>
            <person name="Brodie E.L."/>
            <person name="Williams K.H."/>
            <person name="Hubbard S.S."/>
            <person name="Banfield J.F."/>
        </authorList>
    </citation>
    <scope>NUCLEOTIDE SEQUENCE [LARGE SCALE GENOMIC DNA]</scope>
</reference>
<protein>
    <submittedName>
        <fullName evidence="2">Uncharacterized protein</fullName>
    </submittedName>
</protein>
<dbReference type="EMBL" id="MFGO01000010">
    <property type="protein sequence ID" value="OGF41368.1"/>
    <property type="molecule type" value="Genomic_DNA"/>
</dbReference>
<dbReference type="Proteomes" id="UP000177579">
    <property type="component" value="Unassembled WGS sequence"/>
</dbReference>
<evidence type="ECO:0000256" key="1">
    <source>
        <dbReference type="SAM" id="Phobius"/>
    </source>
</evidence>
<dbReference type="AlphaFoldDB" id="A0A1F5TRB6"/>
<organism evidence="2 3">
    <name type="scientific">Candidatus Falkowbacteria bacterium RIFOXYD2_FULL_34_120</name>
    <dbReference type="NCBI Taxonomy" id="1798007"/>
    <lineage>
        <taxon>Bacteria</taxon>
        <taxon>Candidatus Falkowiibacteriota</taxon>
    </lineage>
</organism>
<accession>A0A1F5TRB6</accession>
<evidence type="ECO:0000313" key="3">
    <source>
        <dbReference type="Proteomes" id="UP000177579"/>
    </source>
</evidence>
<sequence>MKPTPIRISVIILILLYLFGAIYTTFYKSKKSAIKAEEKIIISTKETELEKKSERKTKIQVPSAEMMTLDDLQEEARQFGIYISNGEEKQYRSNRHHLFTNKKLADAIKKSSKENDTLFLCGDKCTLYQNHLWINLDENKEAIIVFIEKNTPIAKTYLPFSELREEAKKFSIYLWSSDEDNYREFRKRLLTNENLSSMLKKAEKENVSIYIEKKFRVNTGMIHINMNDNDEEIIKALKEYIPVAKQKNEEFKQLKEEAEEFGVLLMLYYEDEYRQIRPRILSSKKMADAFKRVKKQGYYITTENKFSWGINGVKIDVGASDEKIIEFLNKH</sequence>
<keyword evidence="1" id="KW-0472">Membrane</keyword>
<keyword evidence="1" id="KW-0812">Transmembrane</keyword>
<gene>
    <name evidence="2" type="ORF">A2531_07210</name>
</gene>